<reference evidence="5 6" key="1">
    <citation type="submission" date="2023-08" db="EMBL/GenBank/DDBJ databases">
        <title>Implementing the SeqCode for naming new Mesorhizobium species isolated from Vachellia karroo root nodules.</title>
        <authorList>
            <person name="Van Lill M."/>
        </authorList>
    </citation>
    <scope>NUCLEOTIDE SEQUENCE [LARGE SCALE GENOMIC DNA]</scope>
    <source>
        <strain evidence="5 6">VK4B</strain>
    </source>
</reference>
<keyword evidence="6" id="KW-1185">Reference proteome</keyword>
<evidence type="ECO:0000259" key="4">
    <source>
        <dbReference type="PROSITE" id="PS50043"/>
    </source>
</evidence>
<dbReference type="PANTHER" id="PTHR44688:SF25">
    <property type="entry name" value="HTH LUXR-TYPE DOMAIN-CONTAINING PROTEIN"/>
    <property type="match status" value="1"/>
</dbReference>
<keyword evidence="3" id="KW-0804">Transcription</keyword>
<sequence length="261" mass="29073">MSRVNLRSTVGSGAGDSWARRILLTVSSEDSFPECLVYAIEREFPSIVVEQATSLDAACDTFEHPVCLILIDTEFLQDIDTHAAAFMRCHPSAPIVLVQHDSRVPVSIQDVLDLKIVRSVLPMDLKLDVWLSVIRLMLRGGEYFPLAMFQSFAKGLSDRAPDHSLQIEQSATDRAGFDEMGELTEREFQILEMVARGLQNKIIAATLRLSEHTVKIHLHNIITKLGAHNRTEAAAVFHARKDTFYGGMERSRQPGISQSSA</sequence>
<evidence type="ECO:0000256" key="1">
    <source>
        <dbReference type="ARBA" id="ARBA00023015"/>
    </source>
</evidence>
<dbReference type="InterPro" id="IPR000792">
    <property type="entry name" value="Tscrpt_reg_LuxR_C"/>
</dbReference>
<dbReference type="CDD" id="cd06170">
    <property type="entry name" value="LuxR_C_like"/>
    <property type="match status" value="1"/>
</dbReference>
<dbReference type="Gene3D" id="3.40.50.2300">
    <property type="match status" value="1"/>
</dbReference>
<dbReference type="RefSeq" id="WP_245478120.1">
    <property type="nucleotide sequence ID" value="NZ_JARAKC010000001.1"/>
</dbReference>
<dbReference type="PROSITE" id="PS50043">
    <property type="entry name" value="HTH_LUXR_2"/>
    <property type="match status" value="1"/>
</dbReference>
<protein>
    <submittedName>
        <fullName evidence="5">Response regulator transcription factor</fullName>
    </submittedName>
</protein>
<dbReference type="PROSITE" id="PS00622">
    <property type="entry name" value="HTH_LUXR_1"/>
    <property type="match status" value="1"/>
</dbReference>
<dbReference type="Proteomes" id="UP001276564">
    <property type="component" value="Unassembled WGS sequence"/>
</dbReference>
<dbReference type="PRINTS" id="PR00038">
    <property type="entry name" value="HTHLUXR"/>
</dbReference>
<feature type="domain" description="HTH luxR-type" evidence="4">
    <location>
        <begin position="176"/>
        <end position="241"/>
    </location>
</feature>
<organism evidence="5 6">
    <name type="scientific">Mesorhizobium abyssinicae</name>
    <dbReference type="NCBI Taxonomy" id="1209958"/>
    <lineage>
        <taxon>Bacteria</taxon>
        <taxon>Pseudomonadati</taxon>
        <taxon>Pseudomonadota</taxon>
        <taxon>Alphaproteobacteria</taxon>
        <taxon>Hyphomicrobiales</taxon>
        <taxon>Phyllobacteriaceae</taxon>
        <taxon>Mesorhizobium</taxon>
    </lineage>
</organism>
<dbReference type="SUPFAM" id="SSF46894">
    <property type="entry name" value="C-terminal effector domain of the bipartite response regulators"/>
    <property type="match status" value="1"/>
</dbReference>
<dbReference type="EMBL" id="JAVIIP010000013">
    <property type="protein sequence ID" value="MDX8540372.1"/>
    <property type="molecule type" value="Genomic_DNA"/>
</dbReference>
<keyword evidence="1" id="KW-0805">Transcription regulation</keyword>
<dbReference type="InterPro" id="IPR016032">
    <property type="entry name" value="Sig_transdc_resp-reg_C-effctor"/>
</dbReference>
<proteinExistence type="predicted"/>
<gene>
    <name evidence="5" type="ORF">RFM23_22385</name>
</gene>
<name>A0ABU5ASU6_9HYPH</name>
<evidence type="ECO:0000313" key="5">
    <source>
        <dbReference type="EMBL" id="MDX8540372.1"/>
    </source>
</evidence>
<keyword evidence="2" id="KW-0238">DNA-binding</keyword>
<comment type="caution">
    <text evidence="5">The sequence shown here is derived from an EMBL/GenBank/DDBJ whole genome shotgun (WGS) entry which is preliminary data.</text>
</comment>
<accession>A0ABU5ASU6</accession>
<evidence type="ECO:0000256" key="2">
    <source>
        <dbReference type="ARBA" id="ARBA00023125"/>
    </source>
</evidence>
<evidence type="ECO:0000313" key="6">
    <source>
        <dbReference type="Proteomes" id="UP001276564"/>
    </source>
</evidence>
<evidence type="ECO:0000256" key="3">
    <source>
        <dbReference type="ARBA" id="ARBA00023163"/>
    </source>
</evidence>
<dbReference type="Pfam" id="PF00196">
    <property type="entry name" value="GerE"/>
    <property type="match status" value="1"/>
</dbReference>
<dbReference type="SMART" id="SM00421">
    <property type="entry name" value="HTH_LUXR"/>
    <property type="match status" value="1"/>
</dbReference>
<dbReference type="PANTHER" id="PTHR44688">
    <property type="entry name" value="DNA-BINDING TRANSCRIPTIONAL ACTIVATOR DEVR_DOSR"/>
    <property type="match status" value="1"/>
</dbReference>